<name>A0A9P4H8U2_9PLEO</name>
<dbReference type="AlphaFoldDB" id="A0A9P4H8U2"/>
<dbReference type="EMBL" id="ML978206">
    <property type="protein sequence ID" value="KAF2029017.1"/>
    <property type="molecule type" value="Genomic_DNA"/>
</dbReference>
<gene>
    <name evidence="1" type="ORF">EK21DRAFT_44172</name>
</gene>
<evidence type="ECO:0000313" key="1">
    <source>
        <dbReference type="EMBL" id="KAF2029017.1"/>
    </source>
</evidence>
<evidence type="ECO:0000313" key="2">
    <source>
        <dbReference type="Proteomes" id="UP000799777"/>
    </source>
</evidence>
<reference evidence="1" key="1">
    <citation type="journal article" date="2020" name="Stud. Mycol.">
        <title>101 Dothideomycetes genomes: a test case for predicting lifestyles and emergence of pathogens.</title>
        <authorList>
            <person name="Haridas S."/>
            <person name="Albert R."/>
            <person name="Binder M."/>
            <person name="Bloem J."/>
            <person name="Labutti K."/>
            <person name="Salamov A."/>
            <person name="Andreopoulos B."/>
            <person name="Baker S."/>
            <person name="Barry K."/>
            <person name="Bills G."/>
            <person name="Bluhm B."/>
            <person name="Cannon C."/>
            <person name="Castanera R."/>
            <person name="Culley D."/>
            <person name="Daum C."/>
            <person name="Ezra D."/>
            <person name="Gonzalez J."/>
            <person name="Henrissat B."/>
            <person name="Kuo A."/>
            <person name="Liang C."/>
            <person name="Lipzen A."/>
            <person name="Lutzoni F."/>
            <person name="Magnuson J."/>
            <person name="Mondo S."/>
            <person name="Nolan M."/>
            <person name="Ohm R."/>
            <person name="Pangilinan J."/>
            <person name="Park H.-J."/>
            <person name="Ramirez L."/>
            <person name="Alfaro M."/>
            <person name="Sun H."/>
            <person name="Tritt A."/>
            <person name="Yoshinaga Y."/>
            <person name="Zwiers L.-H."/>
            <person name="Turgeon B."/>
            <person name="Goodwin S."/>
            <person name="Spatafora J."/>
            <person name="Crous P."/>
            <person name="Grigoriev I."/>
        </authorList>
    </citation>
    <scope>NUCLEOTIDE SEQUENCE</scope>
    <source>
        <strain evidence="1">CBS 110217</strain>
    </source>
</reference>
<keyword evidence="2" id="KW-1185">Reference proteome</keyword>
<comment type="caution">
    <text evidence="1">The sequence shown here is derived from an EMBL/GenBank/DDBJ whole genome shotgun (WGS) entry which is preliminary data.</text>
</comment>
<dbReference type="OrthoDB" id="6365676at2759"/>
<feature type="non-terminal residue" evidence="1">
    <location>
        <position position="218"/>
    </location>
</feature>
<proteinExistence type="predicted"/>
<organism evidence="1 2">
    <name type="scientific">Setomelanomma holmii</name>
    <dbReference type="NCBI Taxonomy" id="210430"/>
    <lineage>
        <taxon>Eukaryota</taxon>
        <taxon>Fungi</taxon>
        <taxon>Dikarya</taxon>
        <taxon>Ascomycota</taxon>
        <taxon>Pezizomycotina</taxon>
        <taxon>Dothideomycetes</taxon>
        <taxon>Pleosporomycetidae</taxon>
        <taxon>Pleosporales</taxon>
        <taxon>Pleosporineae</taxon>
        <taxon>Phaeosphaeriaceae</taxon>
        <taxon>Setomelanomma</taxon>
    </lineage>
</organism>
<dbReference type="Proteomes" id="UP000799777">
    <property type="component" value="Unassembled WGS sequence"/>
</dbReference>
<sequence length="218" mass="25149">LPIELVLNVITCSLPSPGVLLDPAHPTTQLLLTFTLVCQETRRVASKCLREHCVYLHSEKRLGRYLRAIPQQLALRNVATLTLAPFEEDIDDLPLCSWVRELLFFTCESLTKLVIDMPLRTCYPEDDHLAVRPVLRESFERLVNLVEFVSVQDELYLDVFDQEHACVWAHWPRLKRLSLYNVAADEQFWHRVAAHPCLDTLVLSVPDCLNEVDLKAEY</sequence>
<accession>A0A9P4H8U2</accession>
<protein>
    <submittedName>
        <fullName evidence="1">Uncharacterized protein</fullName>
    </submittedName>
</protein>
<feature type="non-terminal residue" evidence="1">
    <location>
        <position position="1"/>
    </location>
</feature>